<evidence type="ECO:0000256" key="1">
    <source>
        <dbReference type="ARBA" id="ARBA00023002"/>
    </source>
</evidence>
<dbReference type="GO" id="GO:0016491">
    <property type="term" value="F:oxidoreductase activity"/>
    <property type="evidence" value="ECO:0007669"/>
    <property type="project" value="UniProtKB-KW"/>
</dbReference>
<evidence type="ECO:0000259" key="4">
    <source>
        <dbReference type="Pfam" id="PF02826"/>
    </source>
</evidence>
<proteinExistence type="predicted"/>
<evidence type="ECO:0000313" key="6">
    <source>
        <dbReference type="Proteomes" id="UP000664859"/>
    </source>
</evidence>
<dbReference type="InterPro" id="IPR036291">
    <property type="entry name" value="NAD(P)-bd_dom_sf"/>
</dbReference>
<evidence type="ECO:0000256" key="3">
    <source>
        <dbReference type="SAM" id="MobiDB-lite"/>
    </source>
</evidence>
<feature type="domain" description="D-isomer specific 2-hydroxyacid dehydrogenase NAD-binding" evidence="4">
    <location>
        <begin position="135"/>
        <end position="238"/>
    </location>
</feature>
<dbReference type="PANTHER" id="PTHR43333:SF1">
    <property type="entry name" value="D-ISOMER SPECIFIC 2-HYDROXYACID DEHYDROGENASE NAD-BINDING DOMAIN-CONTAINING PROTEIN"/>
    <property type="match status" value="1"/>
</dbReference>
<dbReference type="Proteomes" id="UP000664859">
    <property type="component" value="Unassembled WGS sequence"/>
</dbReference>
<evidence type="ECO:0000313" key="5">
    <source>
        <dbReference type="EMBL" id="KAG5191394.1"/>
    </source>
</evidence>
<dbReference type="PANTHER" id="PTHR43333">
    <property type="entry name" value="2-HACID_DH_C DOMAIN-CONTAINING PROTEIN"/>
    <property type="match status" value="1"/>
</dbReference>
<dbReference type="GO" id="GO:0051287">
    <property type="term" value="F:NAD binding"/>
    <property type="evidence" value="ECO:0007669"/>
    <property type="project" value="InterPro"/>
</dbReference>
<dbReference type="Pfam" id="PF02826">
    <property type="entry name" value="2-Hacid_dh_C"/>
    <property type="match status" value="2"/>
</dbReference>
<gene>
    <name evidence="5" type="ORF">JKP88DRAFT_295988</name>
</gene>
<name>A0A836CN13_9STRA</name>
<comment type="caution">
    <text evidence="5">The sequence shown here is derived from an EMBL/GenBank/DDBJ whole genome shotgun (WGS) entry which is preliminary data.</text>
</comment>
<organism evidence="5 6">
    <name type="scientific">Tribonema minus</name>
    <dbReference type="NCBI Taxonomy" id="303371"/>
    <lineage>
        <taxon>Eukaryota</taxon>
        <taxon>Sar</taxon>
        <taxon>Stramenopiles</taxon>
        <taxon>Ochrophyta</taxon>
        <taxon>PX clade</taxon>
        <taxon>Xanthophyceae</taxon>
        <taxon>Tribonematales</taxon>
        <taxon>Tribonemataceae</taxon>
        <taxon>Tribonema</taxon>
    </lineage>
</organism>
<dbReference type="SUPFAM" id="SSF51735">
    <property type="entry name" value="NAD(P)-binding Rossmann-fold domains"/>
    <property type="match status" value="1"/>
</dbReference>
<dbReference type="AlphaFoldDB" id="A0A836CN13"/>
<accession>A0A836CN13</accession>
<keyword evidence="1" id="KW-0560">Oxidoreductase</keyword>
<dbReference type="Gene3D" id="3.40.50.720">
    <property type="entry name" value="NAD(P)-binding Rossmann-like Domain"/>
    <property type="match status" value="3"/>
</dbReference>
<evidence type="ECO:0000256" key="2">
    <source>
        <dbReference type="ARBA" id="ARBA00023027"/>
    </source>
</evidence>
<feature type="compositionally biased region" description="Gly residues" evidence="3">
    <location>
        <begin position="111"/>
        <end position="122"/>
    </location>
</feature>
<dbReference type="OrthoDB" id="298012at2759"/>
<protein>
    <recommendedName>
        <fullName evidence="4">D-isomer specific 2-hydroxyacid dehydrogenase NAD-binding domain-containing protein</fullName>
    </recommendedName>
</protein>
<sequence>MAEYCLAHIVERERSFGAFRRAQEQAMWSPAEDYSYRTLGELRIGILGLGDIGAHVAATLRSCGCTDVHALVRRPRSSTSSSCGDSSRSGDSGRSSSSSAAGGSNTRHDSGSGGDGTSGGGAGVTLHGALPSLLRARCDYLINTLPSTRATSGLLDGDTLAAACAPGGSAQQHQQLQQRAPVLINVGRGDVASEAALLRALDAGWLSGAVLDVLPAEPLPRSSPLWRARGVTITPHVAAKSTAADVARVFRENLRRHARGQPLLYTVDWDQGY</sequence>
<dbReference type="EMBL" id="JAFCMP010000020">
    <property type="protein sequence ID" value="KAG5191394.1"/>
    <property type="molecule type" value="Genomic_DNA"/>
</dbReference>
<feature type="compositionally biased region" description="Low complexity" evidence="3">
    <location>
        <begin position="77"/>
        <end position="104"/>
    </location>
</feature>
<feature type="region of interest" description="Disordered" evidence="3">
    <location>
        <begin position="76"/>
        <end position="122"/>
    </location>
</feature>
<keyword evidence="6" id="KW-1185">Reference proteome</keyword>
<dbReference type="InterPro" id="IPR006140">
    <property type="entry name" value="D-isomer_DH_NAD-bd"/>
</dbReference>
<keyword evidence="2" id="KW-0520">NAD</keyword>
<reference evidence="5" key="1">
    <citation type="submission" date="2021-02" db="EMBL/GenBank/DDBJ databases">
        <title>First Annotated Genome of the Yellow-green Alga Tribonema minus.</title>
        <authorList>
            <person name="Mahan K.M."/>
        </authorList>
    </citation>
    <scope>NUCLEOTIDE SEQUENCE</scope>
    <source>
        <strain evidence="5">UTEX B ZZ1240</strain>
    </source>
</reference>
<feature type="domain" description="D-isomer specific 2-hydroxyacid dehydrogenase NAD-binding" evidence="4">
    <location>
        <begin position="7"/>
        <end position="77"/>
    </location>
</feature>